<keyword evidence="2" id="KW-1185">Reference proteome</keyword>
<name>A0A3S8ZX95_9NEIS</name>
<organism evidence="1 2">
    <name type="scientific">Iodobacter ciconiae</name>
    <dbReference type="NCBI Taxonomy" id="2496266"/>
    <lineage>
        <taxon>Bacteria</taxon>
        <taxon>Pseudomonadati</taxon>
        <taxon>Pseudomonadota</taxon>
        <taxon>Betaproteobacteria</taxon>
        <taxon>Neisseriales</taxon>
        <taxon>Chitinibacteraceae</taxon>
        <taxon>Iodobacter</taxon>
    </lineage>
</organism>
<gene>
    <name evidence="1" type="ORF">EJO50_07825</name>
</gene>
<dbReference type="EMBL" id="CP034433">
    <property type="protein sequence ID" value="AZN38113.1"/>
    <property type="molecule type" value="Genomic_DNA"/>
</dbReference>
<sequence length="11" mass="1170">MQSVLPGVVLK</sequence>
<evidence type="ECO:0000313" key="1">
    <source>
        <dbReference type="EMBL" id="AZN38113.1"/>
    </source>
</evidence>
<dbReference type="Proteomes" id="UP000282438">
    <property type="component" value="Chromosome"/>
</dbReference>
<dbReference type="KEGG" id="iod:EJO50_07825"/>
<protein>
    <submittedName>
        <fullName evidence="1">Uncharacterized protein</fullName>
    </submittedName>
</protein>
<reference evidence="1 2" key="1">
    <citation type="submission" date="2018-12" db="EMBL/GenBank/DDBJ databases">
        <title>Complete genome sequence of Iodobacter sp. H11R3.</title>
        <authorList>
            <person name="Bae J.-W."/>
        </authorList>
    </citation>
    <scope>NUCLEOTIDE SEQUENCE [LARGE SCALE GENOMIC DNA]</scope>
    <source>
        <strain evidence="1 2">H11R3</strain>
    </source>
</reference>
<proteinExistence type="predicted"/>
<accession>A0A3S8ZX95</accession>
<evidence type="ECO:0000313" key="2">
    <source>
        <dbReference type="Proteomes" id="UP000282438"/>
    </source>
</evidence>